<keyword evidence="1" id="KW-1133">Transmembrane helix</keyword>
<dbReference type="CDD" id="cd11586">
    <property type="entry name" value="VbhA_like"/>
    <property type="match status" value="1"/>
</dbReference>
<reference evidence="2 3" key="1">
    <citation type="submission" date="2020-04" db="EMBL/GenBank/DDBJ databases">
        <title>Ramlibacter sp. G-1-2-2 isolated from soil.</title>
        <authorList>
            <person name="Dahal R.H."/>
        </authorList>
    </citation>
    <scope>NUCLEOTIDE SEQUENCE [LARGE SCALE GENOMIC DNA]</scope>
    <source>
        <strain evidence="2 3">G-1-2-2</strain>
    </source>
</reference>
<name>A0A848H6P5_9BURK</name>
<feature type="transmembrane region" description="Helical" evidence="1">
    <location>
        <begin position="20"/>
        <end position="37"/>
    </location>
</feature>
<keyword evidence="3" id="KW-1185">Reference proteome</keyword>
<dbReference type="InterPro" id="IPR033788">
    <property type="entry name" value="VbhA-like"/>
</dbReference>
<evidence type="ECO:0000256" key="1">
    <source>
        <dbReference type="SAM" id="Phobius"/>
    </source>
</evidence>
<dbReference type="Proteomes" id="UP000541185">
    <property type="component" value="Unassembled WGS sequence"/>
</dbReference>
<dbReference type="AlphaFoldDB" id="A0A848H6P5"/>
<organism evidence="2 3">
    <name type="scientific">Ramlibacter agri</name>
    <dbReference type="NCBI Taxonomy" id="2728837"/>
    <lineage>
        <taxon>Bacteria</taxon>
        <taxon>Pseudomonadati</taxon>
        <taxon>Pseudomonadota</taxon>
        <taxon>Betaproteobacteria</taxon>
        <taxon>Burkholderiales</taxon>
        <taxon>Comamonadaceae</taxon>
        <taxon>Ramlibacter</taxon>
    </lineage>
</organism>
<proteinExistence type="predicted"/>
<keyword evidence="1" id="KW-0472">Membrane</keyword>
<evidence type="ECO:0000313" key="2">
    <source>
        <dbReference type="EMBL" id="NML44990.1"/>
    </source>
</evidence>
<sequence>MWSNYGVHWPWTPGPGTQAIGWMLLVVVGFWLFRTFAGLRDGDAAPGDEQEVEQLRERYVRGEITLDEFQDSVRHL</sequence>
<accession>A0A848H6P5</accession>
<gene>
    <name evidence="2" type="ORF">HHL11_14625</name>
</gene>
<comment type="caution">
    <text evidence="2">The sequence shown here is derived from an EMBL/GenBank/DDBJ whole genome shotgun (WGS) entry which is preliminary data.</text>
</comment>
<evidence type="ECO:0000313" key="3">
    <source>
        <dbReference type="Proteomes" id="UP000541185"/>
    </source>
</evidence>
<dbReference type="EMBL" id="JABBFX010000001">
    <property type="protein sequence ID" value="NML44990.1"/>
    <property type="molecule type" value="Genomic_DNA"/>
</dbReference>
<keyword evidence="1" id="KW-0812">Transmembrane</keyword>
<protein>
    <submittedName>
        <fullName evidence="2">SHOCT domain-containing protein</fullName>
    </submittedName>
</protein>
<dbReference type="RefSeq" id="WP_169419086.1">
    <property type="nucleotide sequence ID" value="NZ_JABBFX010000001.1"/>
</dbReference>